<protein>
    <submittedName>
        <fullName evidence="1 3">Uncharacterized protein</fullName>
    </submittedName>
</protein>
<proteinExistence type="predicted"/>
<dbReference type="AlphaFoldDB" id="A0A183IIM0"/>
<evidence type="ECO:0000313" key="1">
    <source>
        <dbReference type="EMBL" id="VDP01241.1"/>
    </source>
</evidence>
<sequence>MDVGDTLGSRTTNILHPQVVHAYGDCKQTSLTHSKRARSVPGPLAWPGAGVIVCKAGEHCCAAPVFASLQLAPRKLETAPPFATVNSNDENLLRRTGILQRGNTAPLAKNARTTSQTVVQLPATCFNVIDTFVQKMWFIAAASHIVNVQRNQYDYRRKVDQVTVSRRVTLTDTVPRFVVQYDYLFIIFCAFCAQVRMLVRVGGAWIKIVDSGAGFQLLSIAPIRQLCQTEELQQRS</sequence>
<keyword evidence="2" id="KW-1185">Reference proteome</keyword>
<reference evidence="1 2" key="2">
    <citation type="submission" date="2018-11" db="EMBL/GenBank/DDBJ databases">
        <authorList>
            <consortium name="Pathogen Informatics"/>
        </authorList>
    </citation>
    <scope>NUCLEOTIDE SEQUENCE [LARGE SCALE GENOMIC DNA]</scope>
</reference>
<dbReference type="EMBL" id="UZAM01007762">
    <property type="protein sequence ID" value="VDP01241.1"/>
    <property type="molecule type" value="Genomic_DNA"/>
</dbReference>
<name>A0A183IIM0_9BILA</name>
<reference evidence="3" key="1">
    <citation type="submission" date="2016-06" db="UniProtKB">
        <authorList>
            <consortium name="WormBaseParasite"/>
        </authorList>
    </citation>
    <scope>IDENTIFICATION</scope>
</reference>
<organism evidence="3">
    <name type="scientific">Soboliphyme baturini</name>
    <dbReference type="NCBI Taxonomy" id="241478"/>
    <lineage>
        <taxon>Eukaryota</taxon>
        <taxon>Metazoa</taxon>
        <taxon>Ecdysozoa</taxon>
        <taxon>Nematoda</taxon>
        <taxon>Enoplea</taxon>
        <taxon>Dorylaimia</taxon>
        <taxon>Dioctophymatida</taxon>
        <taxon>Dioctophymatoidea</taxon>
        <taxon>Soboliphymatidae</taxon>
        <taxon>Soboliphyme</taxon>
    </lineage>
</organism>
<accession>A0A183IIM0</accession>
<dbReference type="WBParaSite" id="SBAD_0000362401-mRNA-1">
    <property type="protein sequence ID" value="SBAD_0000362401-mRNA-1"/>
    <property type="gene ID" value="SBAD_0000362401"/>
</dbReference>
<dbReference type="Proteomes" id="UP000270296">
    <property type="component" value="Unassembled WGS sequence"/>
</dbReference>
<evidence type="ECO:0000313" key="3">
    <source>
        <dbReference type="WBParaSite" id="SBAD_0000362401-mRNA-1"/>
    </source>
</evidence>
<evidence type="ECO:0000313" key="2">
    <source>
        <dbReference type="Proteomes" id="UP000270296"/>
    </source>
</evidence>
<gene>
    <name evidence="1" type="ORF">SBAD_LOCUS3465</name>
</gene>